<comment type="caution">
    <text evidence="1">The sequence shown here is derived from an EMBL/GenBank/DDBJ whole genome shotgun (WGS) entry which is preliminary data.</text>
</comment>
<evidence type="ECO:0000313" key="2">
    <source>
        <dbReference type="Proteomes" id="UP000291422"/>
    </source>
</evidence>
<accession>A0A4V1WPV5</accession>
<name>A0A4V1WPV5_ALTAL</name>
<gene>
    <name evidence="1" type="ORF">AA0117_g12634</name>
</gene>
<proteinExistence type="predicted"/>
<sequence>MYNPQFVYWALLLEQVDESKYKRVGFAALLPVAYEAFKVQVQEFKII</sequence>
<reference evidence="2" key="1">
    <citation type="journal article" date="2019" name="bioRxiv">
        <title>Genomics, evolutionary history and diagnostics of the Alternaria alternata species group including apple and Asian pear pathotypes.</title>
        <authorList>
            <person name="Armitage A.D."/>
            <person name="Cockerton H.M."/>
            <person name="Sreenivasaprasad S."/>
            <person name="Woodhall J.W."/>
            <person name="Lane C.R."/>
            <person name="Harrison R.J."/>
            <person name="Clarkson J.P."/>
        </authorList>
    </citation>
    <scope>NUCLEOTIDE SEQUENCE [LARGE SCALE GENOMIC DNA]</scope>
    <source>
        <strain evidence="2">FERA 1177</strain>
    </source>
</reference>
<organism evidence="1 2">
    <name type="scientific">Alternaria alternata</name>
    <name type="common">Alternaria rot fungus</name>
    <name type="synonym">Torula alternata</name>
    <dbReference type="NCBI Taxonomy" id="5599"/>
    <lineage>
        <taxon>Eukaryota</taxon>
        <taxon>Fungi</taxon>
        <taxon>Dikarya</taxon>
        <taxon>Ascomycota</taxon>
        <taxon>Pezizomycotina</taxon>
        <taxon>Dothideomycetes</taxon>
        <taxon>Pleosporomycetidae</taxon>
        <taxon>Pleosporales</taxon>
        <taxon>Pleosporineae</taxon>
        <taxon>Pleosporaceae</taxon>
        <taxon>Alternaria</taxon>
        <taxon>Alternaria sect. Alternaria</taxon>
        <taxon>Alternaria alternata complex</taxon>
    </lineage>
</organism>
<dbReference type="AlphaFoldDB" id="A0A4V1WPV5"/>
<dbReference type="Proteomes" id="UP000291422">
    <property type="component" value="Unassembled WGS sequence"/>
</dbReference>
<protein>
    <submittedName>
        <fullName evidence="1">Uncharacterized protein</fullName>
    </submittedName>
</protein>
<evidence type="ECO:0000313" key="1">
    <source>
        <dbReference type="EMBL" id="RYN63926.1"/>
    </source>
</evidence>
<dbReference type="EMBL" id="PDXD01000079">
    <property type="protein sequence ID" value="RYN63926.1"/>
    <property type="molecule type" value="Genomic_DNA"/>
</dbReference>